<dbReference type="PANTHER" id="PTHR21661">
    <property type="entry name" value="EPOXIDE HYDROLASE 1-RELATED"/>
    <property type="match status" value="1"/>
</dbReference>
<dbReference type="EC" id="3.3.2.9" evidence="4"/>
<feature type="active site" description="Nucleophile" evidence="7">
    <location>
        <position position="89"/>
    </location>
</feature>
<feature type="domain" description="AB hydrolase-1" evidence="8">
    <location>
        <begin position="9"/>
        <end position="297"/>
    </location>
</feature>
<dbReference type="PIRSF" id="PIRSF001112">
    <property type="entry name" value="Epoxide_hydrolase"/>
    <property type="match status" value="1"/>
</dbReference>
<dbReference type="InterPro" id="IPR000639">
    <property type="entry name" value="Epox_hydrolase-like"/>
</dbReference>
<evidence type="ECO:0000313" key="9">
    <source>
        <dbReference type="EMBL" id="CAH2236588.1"/>
    </source>
</evidence>
<organism evidence="9 10">
    <name type="scientific">Pararge aegeria aegeria</name>
    <dbReference type="NCBI Taxonomy" id="348720"/>
    <lineage>
        <taxon>Eukaryota</taxon>
        <taxon>Metazoa</taxon>
        <taxon>Ecdysozoa</taxon>
        <taxon>Arthropoda</taxon>
        <taxon>Hexapoda</taxon>
        <taxon>Insecta</taxon>
        <taxon>Pterygota</taxon>
        <taxon>Neoptera</taxon>
        <taxon>Endopterygota</taxon>
        <taxon>Lepidoptera</taxon>
        <taxon>Glossata</taxon>
        <taxon>Ditrysia</taxon>
        <taxon>Papilionoidea</taxon>
        <taxon>Nymphalidae</taxon>
        <taxon>Satyrinae</taxon>
        <taxon>Satyrini</taxon>
        <taxon>Parargina</taxon>
        <taxon>Pararge</taxon>
    </lineage>
</organism>
<dbReference type="PANTHER" id="PTHR21661:SF35">
    <property type="entry name" value="EPOXIDE HYDROLASE"/>
    <property type="match status" value="1"/>
</dbReference>
<comment type="similarity">
    <text evidence="3">Belongs to the peptidase S33 family.</text>
</comment>
<name>A0A8S4RIC6_9NEOP</name>
<gene>
    <name evidence="9" type="primary">jg23943</name>
    <name evidence="9" type="ORF">PAEG_LOCUS13954</name>
</gene>
<sequence>VPPGVEVVPLLLLHGWPGSVREFYEAIPLLTSVSKDRNFAIEVIVPSLPGFGFSSAAIRPGLGADKMAVVFRNLMHRLGFKKYYIQGGDWGAFITKNMATFFPEEILGYHTNMPFSTSPLFTFYTLLGTVFPSLVVSSDLQDKMYPLSKVYGNLLEETGYLHIQATKPDTIGVALADSPTGLAAYILEKFSTGTNLQHRSRPDGGLTRRFTKDQLLDNIMLYFVTNSMTSAMRLYAETFNSRYFSMKLDEIPSPVPTVSLQAKNEVSFTPTWAIQRKFPNLIRNTVLDDGGHFLALELPQLFSDDVIKAIGEFRAWHKNNRTEL</sequence>
<dbReference type="Proteomes" id="UP000838756">
    <property type="component" value="Unassembled WGS sequence"/>
</dbReference>
<evidence type="ECO:0000256" key="6">
    <source>
        <dbReference type="ARBA" id="ARBA00022801"/>
    </source>
</evidence>
<dbReference type="Gene3D" id="3.40.50.1820">
    <property type="entry name" value="alpha/beta hydrolase"/>
    <property type="match status" value="1"/>
</dbReference>
<dbReference type="InterPro" id="IPR000073">
    <property type="entry name" value="AB_hydrolase_1"/>
</dbReference>
<comment type="catalytic activity">
    <reaction evidence="1">
        <text>1-(4-methoxyphenyl)-N-methyl-N-[(3-methyloxetan-3-yl)methyl]methanamine + H2O = 2-{[(4-methoxybenzyl)(methyl)amino]methyl}-2-methylpropane-1,3-diol</text>
        <dbReference type="Rhea" id="RHEA:55764"/>
        <dbReference type="ChEBI" id="CHEBI:15377"/>
        <dbReference type="ChEBI" id="CHEBI:139161"/>
        <dbReference type="ChEBI" id="CHEBI:139164"/>
        <dbReference type="EC" id="3.3.2.9"/>
    </reaction>
</comment>
<evidence type="ECO:0000256" key="3">
    <source>
        <dbReference type="ARBA" id="ARBA00010088"/>
    </source>
</evidence>
<dbReference type="GO" id="GO:0097176">
    <property type="term" value="P:epoxide metabolic process"/>
    <property type="evidence" value="ECO:0007669"/>
    <property type="project" value="TreeGrafter"/>
</dbReference>
<evidence type="ECO:0000256" key="4">
    <source>
        <dbReference type="ARBA" id="ARBA00012091"/>
    </source>
</evidence>
<evidence type="ECO:0000256" key="2">
    <source>
        <dbReference type="ARBA" id="ARBA00004111"/>
    </source>
</evidence>
<dbReference type="InterPro" id="IPR016292">
    <property type="entry name" value="Epoxide_hydrolase"/>
</dbReference>
<comment type="caution">
    <text evidence="9">The sequence shown here is derived from an EMBL/GenBank/DDBJ whole genome shotgun (WGS) entry which is preliminary data.</text>
</comment>
<keyword evidence="10" id="KW-1185">Reference proteome</keyword>
<keyword evidence="6" id="KW-0378">Hydrolase</keyword>
<keyword evidence="5" id="KW-0058">Aromatic hydrocarbons catabolism</keyword>
<dbReference type="PRINTS" id="PR00412">
    <property type="entry name" value="EPOXHYDRLASE"/>
</dbReference>
<dbReference type="AlphaFoldDB" id="A0A8S4RIC6"/>
<dbReference type="OrthoDB" id="7130006at2759"/>
<evidence type="ECO:0000256" key="1">
    <source>
        <dbReference type="ARBA" id="ARBA00000221"/>
    </source>
</evidence>
<feature type="active site" description="Proton acceptor" evidence="7">
    <location>
        <position position="292"/>
    </location>
</feature>
<feature type="active site" description="Proton donor" evidence="7">
    <location>
        <position position="235"/>
    </location>
</feature>
<accession>A0A8S4RIC6</accession>
<reference evidence="9" key="1">
    <citation type="submission" date="2022-03" db="EMBL/GenBank/DDBJ databases">
        <authorList>
            <person name="Lindestad O."/>
        </authorList>
    </citation>
    <scope>NUCLEOTIDE SEQUENCE</scope>
</reference>
<evidence type="ECO:0000256" key="7">
    <source>
        <dbReference type="PIRSR" id="PIRSR001112-1"/>
    </source>
</evidence>
<evidence type="ECO:0000313" key="10">
    <source>
        <dbReference type="Proteomes" id="UP000838756"/>
    </source>
</evidence>
<protein>
    <recommendedName>
        <fullName evidence="4">microsomal epoxide hydrolase</fullName>
        <ecNumber evidence="4">3.3.2.9</ecNumber>
    </recommendedName>
</protein>
<dbReference type="EMBL" id="CAKXAJ010025211">
    <property type="protein sequence ID" value="CAH2236588.1"/>
    <property type="molecule type" value="Genomic_DNA"/>
</dbReference>
<dbReference type="Pfam" id="PF00561">
    <property type="entry name" value="Abhydrolase_1"/>
    <property type="match status" value="1"/>
</dbReference>
<evidence type="ECO:0000256" key="5">
    <source>
        <dbReference type="ARBA" id="ARBA00022797"/>
    </source>
</evidence>
<comment type="subcellular location">
    <subcellularLocation>
        <location evidence="2">Microsome membrane</location>
        <topology evidence="2">Single-pass membrane protein</topology>
    </subcellularLocation>
</comment>
<dbReference type="GO" id="GO:0033961">
    <property type="term" value="F:cis-stilbene-oxide hydrolase activity"/>
    <property type="evidence" value="ECO:0007669"/>
    <property type="project" value="UniProtKB-EC"/>
</dbReference>
<dbReference type="InterPro" id="IPR029058">
    <property type="entry name" value="AB_hydrolase_fold"/>
</dbReference>
<dbReference type="SUPFAM" id="SSF53474">
    <property type="entry name" value="alpha/beta-Hydrolases"/>
    <property type="match status" value="1"/>
</dbReference>
<evidence type="ECO:0000259" key="8">
    <source>
        <dbReference type="Pfam" id="PF00561"/>
    </source>
</evidence>
<feature type="non-terminal residue" evidence="9">
    <location>
        <position position="1"/>
    </location>
</feature>
<proteinExistence type="inferred from homology"/>